<gene>
    <name evidence="9" type="ORF">LY28_03035</name>
</gene>
<protein>
    <recommendedName>
        <fullName evidence="6">RNA polymerase sigma factor</fullName>
    </recommendedName>
</protein>
<dbReference type="GO" id="GO:0016987">
    <property type="term" value="F:sigma factor activity"/>
    <property type="evidence" value="ECO:0007669"/>
    <property type="project" value="UniProtKB-KW"/>
</dbReference>
<dbReference type="InterPro" id="IPR013325">
    <property type="entry name" value="RNA_pol_sigma_r2"/>
</dbReference>
<dbReference type="RefSeq" id="WP_110463010.1">
    <property type="nucleotide sequence ID" value="NZ_QKMR01000021.1"/>
</dbReference>
<dbReference type="InterPro" id="IPR000943">
    <property type="entry name" value="RNA_pol_sigma70"/>
</dbReference>
<keyword evidence="2 6" id="KW-0805">Transcription regulation</keyword>
<evidence type="ECO:0000259" key="8">
    <source>
        <dbReference type="PROSITE" id="PS00716"/>
    </source>
</evidence>
<evidence type="ECO:0000256" key="1">
    <source>
        <dbReference type="ARBA" id="ARBA00022969"/>
    </source>
</evidence>
<keyword evidence="4 6" id="KW-0238">DNA-binding</keyword>
<comment type="similarity">
    <text evidence="6">Belongs to the sigma-70 factor family.</text>
</comment>
<evidence type="ECO:0000256" key="6">
    <source>
        <dbReference type="RuleBase" id="RU362124"/>
    </source>
</evidence>
<dbReference type="Gene3D" id="1.20.120.1810">
    <property type="match status" value="1"/>
</dbReference>
<dbReference type="PROSITE" id="PS00716">
    <property type="entry name" value="SIGMA70_2"/>
    <property type="match status" value="1"/>
</dbReference>
<dbReference type="Pfam" id="PF04539">
    <property type="entry name" value="Sigma70_r3"/>
    <property type="match status" value="1"/>
</dbReference>
<dbReference type="InterPro" id="IPR014236">
    <property type="entry name" value="RNA_pol_sigma-F"/>
</dbReference>
<dbReference type="InterPro" id="IPR007627">
    <property type="entry name" value="RNA_pol_sigma70_r2"/>
</dbReference>
<dbReference type="AlphaFoldDB" id="A0A318XIX1"/>
<dbReference type="Gene3D" id="1.10.10.10">
    <property type="entry name" value="Winged helix-like DNA-binding domain superfamily/Winged helix DNA-binding domain"/>
    <property type="match status" value="2"/>
</dbReference>
<dbReference type="Pfam" id="PF04542">
    <property type="entry name" value="Sigma70_r2"/>
    <property type="match status" value="1"/>
</dbReference>
<dbReference type="CDD" id="cd06171">
    <property type="entry name" value="Sigma70_r4"/>
    <property type="match status" value="1"/>
</dbReference>
<dbReference type="OrthoDB" id="9809557at2"/>
<keyword evidence="1" id="KW-0749">Sporulation</keyword>
<dbReference type="PROSITE" id="PS00715">
    <property type="entry name" value="SIGMA70_1"/>
    <property type="match status" value="1"/>
</dbReference>
<dbReference type="InterPro" id="IPR013324">
    <property type="entry name" value="RNA_pol_sigma_r3/r4-like"/>
</dbReference>
<dbReference type="InterPro" id="IPR007630">
    <property type="entry name" value="RNA_pol_sigma70_r4"/>
</dbReference>
<sequence>MKDITDEEVRTLIEEAKAGNRQAQATLVEKNVGLIWSIVKRFQNRGYEIDDLFQIGSIGLIKAINKFDSSFNVKFSTYAVPMIIGEIKRFIRDDGIIKVSRSLKEISSKARITKEIMCKELGREPTINEISSKIGVSPEELVMALEAGCSPESLYSTIGDGDNSPILLIDRINADNNSNEVDLIDKIAIRQILDTLDARERQIIILRYFKEKTQVQIAKLLGISQVQVSRIEKKILNEIKIKMIANNN</sequence>
<dbReference type="GO" id="GO:0003677">
    <property type="term" value="F:DNA binding"/>
    <property type="evidence" value="ECO:0007669"/>
    <property type="project" value="UniProtKB-KW"/>
</dbReference>
<keyword evidence="10" id="KW-1185">Reference proteome</keyword>
<dbReference type="PANTHER" id="PTHR30603">
    <property type="entry name" value="RNA POLYMERASE SIGMA FACTOR RPO"/>
    <property type="match status" value="1"/>
</dbReference>
<evidence type="ECO:0000256" key="2">
    <source>
        <dbReference type="ARBA" id="ARBA00023015"/>
    </source>
</evidence>
<evidence type="ECO:0000256" key="5">
    <source>
        <dbReference type="ARBA" id="ARBA00023163"/>
    </source>
</evidence>
<name>A0A318XIX1_9FIRM</name>
<evidence type="ECO:0000313" key="10">
    <source>
        <dbReference type="Proteomes" id="UP000248132"/>
    </source>
</evidence>
<accession>A0A318XIX1</accession>
<dbReference type="SUPFAM" id="SSF88946">
    <property type="entry name" value="Sigma2 domain of RNA polymerase sigma factors"/>
    <property type="match status" value="1"/>
</dbReference>
<dbReference type="NCBIfam" id="TIGR02885">
    <property type="entry name" value="spore_sigF"/>
    <property type="match status" value="1"/>
</dbReference>
<dbReference type="SUPFAM" id="SSF88659">
    <property type="entry name" value="Sigma3 and sigma4 domains of RNA polymerase sigma factors"/>
    <property type="match status" value="2"/>
</dbReference>
<feature type="domain" description="RNA polymerase sigma-70" evidence="7">
    <location>
        <begin position="51"/>
        <end position="64"/>
    </location>
</feature>
<dbReference type="Proteomes" id="UP000248132">
    <property type="component" value="Unassembled WGS sequence"/>
</dbReference>
<evidence type="ECO:0000259" key="7">
    <source>
        <dbReference type="PROSITE" id="PS00715"/>
    </source>
</evidence>
<organism evidence="9 10">
    <name type="scientific">Ruminiclostridium sufflavum DSM 19573</name>
    <dbReference type="NCBI Taxonomy" id="1121337"/>
    <lineage>
        <taxon>Bacteria</taxon>
        <taxon>Bacillati</taxon>
        <taxon>Bacillota</taxon>
        <taxon>Clostridia</taxon>
        <taxon>Eubacteriales</taxon>
        <taxon>Oscillospiraceae</taxon>
        <taxon>Ruminiclostridium</taxon>
    </lineage>
</organism>
<evidence type="ECO:0000256" key="3">
    <source>
        <dbReference type="ARBA" id="ARBA00023082"/>
    </source>
</evidence>
<reference evidence="9 10" key="1">
    <citation type="submission" date="2018-06" db="EMBL/GenBank/DDBJ databases">
        <title>Genomic Encyclopedia of Type Strains, Phase I: the one thousand microbial genomes (KMG-I) project.</title>
        <authorList>
            <person name="Kyrpides N."/>
        </authorList>
    </citation>
    <scope>NUCLEOTIDE SEQUENCE [LARGE SCALE GENOMIC DNA]</scope>
    <source>
        <strain evidence="9 10">DSM 19573</strain>
    </source>
</reference>
<keyword evidence="3 6" id="KW-0731">Sigma factor</keyword>
<dbReference type="PANTHER" id="PTHR30603:SF17">
    <property type="entry name" value="RNA POLYMERASE SIGMA-G FACTOR"/>
    <property type="match status" value="1"/>
</dbReference>
<dbReference type="NCBIfam" id="TIGR02980">
    <property type="entry name" value="SigBFG"/>
    <property type="match status" value="1"/>
</dbReference>
<evidence type="ECO:0000256" key="4">
    <source>
        <dbReference type="ARBA" id="ARBA00023125"/>
    </source>
</evidence>
<comment type="caution">
    <text evidence="9">The sequence shown here is derived from an EMBL/GenBank/DDBJ whole genome shotgun (WGS) entry which is preliminary data.</text>
</comment>
<dbReference type="EMBL" id="QKMR01000021">
    <property type="protein sequence ID" value="PYG85881.1"/>
    <property type="molecule type" value="Genomic_DNA"/>
</dbReference>
<dbReference type="GO" id="GO:0006352">
    <property type="term" value="P:DNA-templated transcription initiation"/>
    <property type="evidence" value="ECO:0007669"/>
    <property type="project" value="InterPro"/>
</dbReference>
<dbReference type="NCBIfam" id="TIGR02937">
    <property type="entry name" value="sigma70-ECF"/>
    <property type="match status" value="1"/>
</dbReference>
<dbReference type="PRINTS" id="PR00046">
    <property type="entry name" value="SIGMA70FCT"/>
</dbReference>
<dbReference type="Pfam" id="PF04545">
    <property type="entry name" value="Sigma70_r4"/>
    <property type="match status" value="1"/>
</dbReference>
<feature type="domain" description="RNA polymerase sigma-70" evidence="8">
    <location>
        <begin position="213"/>
        <end position="239"/>
    </location>
</feature>
<keyword evidence="5 6" id="KW-0804">Transcription</keyword>
<dbReference type="InterPro" id="IPR007624">
    <property type="entry name" value="RNA_pol_sigma70_r3"/>
</dbReference>
<dbReference type="NCBIfam" id="NF004052">
    <property type="entry name" value="PRK05572.1"/>
    <property type="match status" value="1"/>
</dbReference>
<dbReference type="InterPro" id="IPR014322">
    <property type="entry name" value="RNA_pol_sigma-B/F/G"/>
</dbReference>
<proteinExistence type="inferred from homology"/>
<dbReference type="InterPro" id="IPR014284">
    <property type="entry name" value="RNA_pol_sigma-70_dom"/>
</dbReference>
<comment type="function">
    <text evidence="6">Sigma factors are initiation factors that promote the attachment of RNA polymerase to specific initiation sites and are then released.</text>
</comment>
<evidence type="ECO:0000313" key="9">
    <source>
        <dbReference type="EMBL" id="PYG85881.1"/>
    </source>
</evidence>
<dbReference type="GO" id="GO:0030435">
    <property type="term" value="P:sporulation resulting in formation of a cellular spore"/>
    <property type="evidence" value="ECO:0007669"/>
    <property type="project" value="UniProtKB-KW"/>
</dbReference>
<dbReference type="InterPro" id="IPR036388">
    <property type="entry name" value="WH-like_DNA-bd_sf"/>
</dbReference>
<dbReference type="InterPro" id="IPR050239">
    <property type="entry name" value="Sigma-70_RNA_pol_init_factors"/>
</dbReference>